<dbReference type="KEGG" id="mng:MNEG_11093"/>
<name>A0A0D2LZN7_9CHLO</name>
<dbReference type="PANTHER" id="PTHR45694">
    <property type="entry name" value="GLUTAREDOXIN 2"/>
    <property type="match status" value="1"/>
</dbReference>
<evidence type="ECO:0000256" key="2">
    <source>
        <dbReference type="ARBA" id="ARBA00022448"/>
    </source>
</evidence>
<evidence type="ECO:0000259" key="6">
    <source>
        <dbReference type="Pfam" id="PF00462"/>
    </source>
</evidence>
<dbReference type="FunFam" id="3.40.30.10:FF:000093">
    <property type="entry name" value="Glutaredoxin 2"/>
    <property type="match status" value="1"/>
</dbReference>
<dbReference type="InterPro" id="IPR002109">
    <property type="entry name" value="Glutaredoxin"/>
</dbReference>
<gene>
    <name evidence="7" type="ORF">MNEG_11093</name>
</gene>
<dbReference type="NCBIfam" id="TIGR02180">
    <property type="entry name" value="GRX_euk"/>
    <property type="match status" value="1"/>
</dbReference>
<dbReference type="EMBL" id="KK102807">
    <property type="protein sequence ID" value="KIY96869.1"/>
    <property type="molecule type" value="Genomic_DNA"/>
</dbReference>
<dbReference type="Proteomes" id="UP000054498">
    <property type="component" value="Unassembled WGS sequence"/>
</dbReference>
<dbReference type="PRINTS" id="PR00160">
    <property type="entry name" value="GLUTAREDOXIN"/>
</dbReference>
<keyword evidence="2" id="KW-0813">Transport</keyword>
<evidence type="ECO:0000313" key="7">
    <source>
        <dbReference type="EMBL" id="KIY96869.1"/>
    </source>
</evidence>
<dbReference type="GO" id="GO:0034599">
    <property type="term" value="P:cellular response to oxidative stress"/>
    <property type="evidence" value="ECO:0007669"/>
    <property type="project" value="TreeGrafter"/>
</dbReference>
<dbReference type="SUPFAM" id="SSF52833">
    <property type="entry name" value="Thioredoxin-like"/>
    <property type="match status" value="1"/>
</dbReference>
<dbReference type="GO" id="GO:0005737">
    <property type="term" value="C:cytoplasm"/>
    <property type="evidence" value="ECO:0007669"/>
    <property type="project" value="TreeGrafter"/>
</dbReference>
<evidence type="ECO:0000256" key="1">
    <source>
        <dbReference type="ARBA" id="ARBA00007190"/>
    </source>
</evidence>
<keyword evidence="8" id="KW-1185">Reference proteome</keyword>
<dbReference type="PROSITE" id="PS00195">
    <property type="entry name" value="GLUTAREDOXIN_1"/>
    <property type="match status" value="1"/>
</dbReference>
<keyword evidence="5" id="KW-0676">Redox-active center</keyword>
<dbReference type="InterPro" id="IPR011899">
    <property type="entry name" value="Glutaredoxin_euk/vir"/>
</dbReference>
<organism evidence="7 8">
    <name type="scientific">Monoraphidium neglectum</name>
    <dbReference type="NCBI Taxonomy" id="145388"/>
    <lineage>
        <taxon>Eukaryota</taxon>
        <taxon>Viridiplantae</taxon>
        <taxon>Chlorophyta</taxon>
        <taxon>core chlorophytes</taxon>
        <taxon>Chlorophyceae</taxon>
        <taxon>CS clade</taxon>
        <taxon>Sphaeropleales</taxon>
        <taxon>Selenastraceae</taxon>
        <taxon>Monoraphidium</taxon>
    </lineage>
</organism>
<dbReference type="AlphaFoldDB" id="A0A0D2LZN7"/>
<dbReference type="PROSITE" id="PS51354">
    <property type="entry name" value="GLUTAREDOXIN_2"/>
    <property type="match status" value="1"/>
</dbReference>
<dbReference type="InterPro" id="IPR014025">
    <property type="entry name" value="Glutaredoxin_subgr"/>
</dbReference>
<evidence type="ECO:0000313" key="8">
    <source>
        <dbReference type="Proteomes" id="UP000054498"/>
    </source>
</evidence>
<dbReference type="OrthoDB" id="418495at2759"/>
<dbReference type="STRING" id="145388.A0A0D2LZN7"/>
<dbReference type="PANTHER" id="PTHR45694:SF18">
    <property type="entry name" value="GLUTAREDOXIN-1-RELATED"/>
    <property type="match status" value="1"/>
</dbReference>
<evidence type="ECO:0000256" key="5">
    <source>
        <dbReference type="ARBA" id="ARBA00023284"/>
    </source>
</evidence>
<dbReference type="Gene3D" id="3.40.30.10">
    <property type="entry name" value="Glutaredoxin"/>
    <property type="match status" value="1"/>
</dbReference>
<evidence type="ECO:0000256" key="3">
    <source>
        <dbReference type="ARBA" id="ARBA00022982"/>
    </source>
</evidence>
<dbReference type="CDD" id="cd03419">
    <property type="entry name" value="GRX_GRXh_1_2_like"/>
    <property type="match status" value="1"/>
</dbReference>
<dbReference type="InterPro" id="IPR036249">
    <property type="entry name" value="Thioredoxin-like_sf"/>
</dbReference>
<comment type="similarity">
    <text evidence="1">Belongs to the glutaredoxin family. CPYC subfamily.</text>
</comment>
<evidence type="ECO:0000256" key="4">
    <source>
        <dbReference type="ARBA" id="ARBA00023157"/>
    </source>
</evidence>
<accession>A0A0D2LZN7</accession>
<keyword evidence="4" id="KW-1015">Disulfide bond</keyword>
<dbReference type="RefSeq" id="XP_013895889.1">
    <property type="nucleotide sequence ID" value="XM_014040435.1"/>
</dbReference>
<dbReference type="GeneID" id="25728321"/>
<protein>
    <submittedName>
        <fullName evidence="7">Glutaredoxin-C8</fullName>
    </submittedName>
</protein>
<keyword evidence="3" id="KW-0249">Electron transport</keyword>
<proteinExistence type="inferred from homology"/>
<dbReference type="GO" id="GO:0015038">
    <property type="term" value="F:glutathione disulfide oxidoreductase activity"/>
    <property type="evidence" value="ECO:0007669"/>
    <property type="project" value="TreeGrafter"/>
</dbReference>
<reference evidence="7 8" key="1">
    <citation type="journal article" date="2013" name="BMC Genomics">
        <title>Reconstruction of the lipid metabolism for the microalga Monoraphidium neglectum from its genome sequence reveals characteristics suitable for biofuel production.</title>
        <authorList>
            <person name="Bogen C."/>
            <person name="Al-Dilaimi A."/>
            <person name="Albersmeier A."/>
            <person name="Wichmann J."/>
            <person name="Grundmann M."/>
            <person name="Rupp O."/>
            <person name="Lauersen K.J."/>
            <person name="Blifernez-Klassen O."/>
            <person name="Kalinowski J."/>
            <person name="Goesmann A."/>
            <person name="Mussgnug J.H."/>
            <person name="Kruse O."/>
        </authorList>
    </citation>
    <scope>NUCLEOTIDE SEQUENCE [LARGE SCALE GENOMIC DNA]</scope>
    <source>
        <strain evidence="7 8">SAG 48.87</strain>
    </source>
</reference>
<feature type="domain" description="Glutaredoxin" evidence="6">
    <location>
        <begin position="5"/>
        <end position="67"/>
    </location>
</feature>
<dbReference type="Pfam" id="PF00462">
    <property type="entry name" value="Glutaredoxin"/>
    <property type="match status" value="1"/>
</dbReference>
<sequence length="93" mass="9944">MAHKVVVYSKTTCPYCTRVKGLLGDLKVDAKVIELNTLDDGPEYQDSLLEVVGRRTVPQVFIGGSHVGGCDDTVAAYNSGKLKELLAGVGYSI</sequence>
<dbReference type="InterPro" id="IPR011767">
    <property type="entry name" value="GLR_AS"/>
</dbReference>